<feature type="transmembrane region" description="Helical" evidence="1">
    <location>
        <begin position="43"/>
        <end position="62"/>
    </location>
</feature>
<name>A0A2R8BQB4_9RHOB</name>
<evidence type="ECO:0000313" key="2">
    <source>
        <dbReference type="EMBL" id="SPJ22373.1"/>
    </source>
</evidence>
<evidence type="ECO:0008006" key="4">
    <source>
        <dbReference type="Google" id="ProtNLM"/>
    </source>
</evidence>
<reference evidence="2 3" key="1">
    <citation type="submission" date="2018-03" db="EMBL/GenBank/DDBJ databases">
        <authorList>
            <person name="Keele B.F."/>
        </authorList>
    </citation>
    <scope>NUCLEOTIDE SEQUENCE [LARGE SCALE GENOMIC DNA]</scope>
    <source>
        <strain evidence="2 3">CECT 8504</strain>
    </source>
</reference>
<evidence type="ECO:0000256" key="1">
    <source>
        <dbReference type="SAM" id="Phobius"/>
    </source>
</evidence>
<proteinExistence type="predicted"/>
<dbReference type="OrthoDB" id="7652337at2"/>
<sequence length="68" mass="7636">MNEDWMRAIERRLNIVETRNAVEDVHRGNVETRLTAIEDTLKWLVRLILGALILGIVAYALSGGFANG</sequence>
<keyword evidence="1" id="KW-0812">Transmembrane</keyword>
<protein>
    <recommendedName>
        <fullName evidence="4">Hemolysin XhlA</fullName>
    </recommendedName>
</protein>
<gene>
    <name evidence="2" type="ORF">PAA8504_00165</name>
</gene>
<organism evidence="2 3">
    <name type="scientific">Palleronia abyssalis</name>
    <dbReference type="NCBI Taxonomy" id="1501240"/>
    <lineage>
        <taxon>Bacteria</taxon>
        <taxon>Pseudomonadati</taxon>
        <taxon>Pseudomonadota</taxon>
        <taxon>Alphaproteobacteria</taxon>
        <taxon>Rhodobacterales</taxon>
        <taxon>Roseobacteraceae</taxon>
        <taxon>Palleronia</taxon>
    </lineage>
</organism>
<dbReference type="RefSeq" id="WP_108892275.1">
    <property type="nucleotide sequence ID" value="NZ_ONZF01000001.1"/>
</dbReference>
<accession>A0A2R8BQB4</accession>
<keyword evidence="1" id="KW-0472">Membrane</keyword>
<keyword evidence="1" id="KW-1133">Transmembrane helix</keyword>
<dbReference type="Proteomes" id="UP000244912">
    <property type="component" value="Unassembled WGS sequence"/>
</dbReference>
<evidence type="ECO:0000313" key="3">
    <source>
        <dbReference type="Proteomes" id="UP000244912"/>
    </source>
</evidence>
<dbReference type="EMBL" id="ONZF01000001">
    <property type="protein sequence ID" value="SPJ22373.1"/>
    <property type="molecule type" value="Genomic_DNA"/>
</dbReference>
<keyword evidence="3" id="KW-1185">Reference proteome</keyword>
<dbReference type="AlphaFoldDB" id="A0A2R8BQB4"/>